<protein>
    <submittedName>
        <fullName evidence="13">Potassium transporter</fullName>
    </submittedName>
</protein>
<evidence type="ECO:0000256" key="8">
    <source>
        <dbReference type="ARBA" id="ARBA00022989"/>
    </source>
</evidence>
<evidence type="ECO:0000256" key="4">
    <source>
        <dbReference type="ARBA" id="ARBA00022449"/>
    </source>
</evidence>
<keyword evidence="14" id="KW-1185">Reference proteome</keyword>
<dbReference type="Proteomes" id="UP000234530">
    <property type="component" value="Chromosome"/>
</dbReference>
<comment type="similarity">
    <text evidence="2">Belongs to the monovalent cation:proton antiporter 2 (CPA2) transporter (TC 2.A.37) family.</text>
</comment>
<feature type="transmembrane region" description="Helical" evidence="11">
    <location>
        <begin position="35"/>
        <end position="53"/>
    </location>
</feature>
<evidence type="ECO:0000259" key="12">
    <source>
        <dbReference type="PROSITE" id="PS51201"/>
    </source>
</evidence>
<dbReference type="InterPro" id="IPR003148">
    <property type="entry name" value="RCK_N"/>
</dbReference>
<evidence type="ECO:0000256" key="6">
    <source>
        <dbReference type="ARBA" id="ARBA00022692"/>
    </source>
</evidence>
<keyword evidence="3" id="KW-0813">Transport</keyword>
<dbReference type="InterPro" id="IPR036291">
    <property type="entry name" value="NAD(P)-bd_dom_sf"/>
</dbReference>
<organism evidence="13 14">
    <name type="scientific">Paracoccus zhejiangensis</name>
    <dbReference type="NCBI Taxonomy" id="1077935"/>
    <lineage>
        <taxon>Bacteria</taxon>
        <taxon>Pseudomonadati</taxon>
        <taxon>Pseudomonadota</taxon>
        <taxon>Alphaproteobacteria</taxon>
        <taxon>Rhodobacterales</taxon>
        <taxon>Paracoccaceae</taxon>
        <taxon>Paracoccus</taxon>
    </lineage>
</organism>
<feature type="transmembrane region" description="Helical" evidence="11">
    <location>
        <begin position="6"/>
        <end position="28"/>
    </location>
</feature>
<dbReference type="OrthoDB" id="9781411at2"/>
<feature type="transmembrane region" description="Helical" evidence="11">
    <location>
        <begin position="156"/>
        <end position="177"/>
    </location>
</feature>
<keyword evidence="6 11" id="KW-0812">Transmembrane</keyword>
<reference evidence="13 14" key="1">
    <citation type="journal article" date="2013" name="Antonie Van Leeuwenhoek">
        <title>Paracoccus zhejiangensis sp. nov., isolated from activated sludge in wastewater-treatment system.</title>
        <authorList>
            <person name="Wu Z.G."/>
            <person name="Zhang D.F."/>
            <person name="Liu Y.L."/>
            <person name="Wang F."/>
            <person name="Jiang X."/>
            <person name="Li C."/>
            <person name="Li S.P."/>
            <person name="Hong Q."/>
            <person name="Li W.J."/>
        </authorList>
    </citation>
    <scope>NUCLEOTIDE SEQUENCE [LARGE SCALE GENOMIC DNA]</scope>
    <source>
        <strain evidence="13 14">J6</strain>
    </source>
</reference>
<dbReference type="GO" id="GO:0008324">
    <property type="term" value="F:monoatomic cation transmembrane transporter activity"/>
    <property type="evidence" value="ECO:0007669"/>
    <property type="project" value="InterPro"/>
</dbReference>
<dbReference type="GO" id="GO:1902600">
    <property type="term" value="P:proton transmembrane transport"/>
    <property type="evidence" value="ECO:0007669"/>
    <property type="project" value="InterPro"/>
</dbReference>
<feature type="transmembrane region" description="Helical" evidence="11">
    <location>
        <begin position="59"/>
        <end position="78"/>
    </location>
</feature>
<comment type="subcellular location">
    <subcellularLocation>
        <location evidence="1">Endomembrane system</location>
        <topology evidence="1">Multi-pass membrane protein</topology>
    </subcellularLocation>
</comment>
<dbReference type="Pfam" id="PF02254">
    <property type="entry name" value="TrkA_N"/>
    <property type="match status" value="1"/>
</dbReference>
<feature type="transmembrane region" description="Helical" evidence="11">
    <location>
        <begin position="299"/>
        <end position="321"/>
    </location>
</feature>
<evidence type="ECO:0000256" key="9">
    <source>
        <dbReference type="ARBA" id="ARBA00023065"/>
    </source>
</evidence>
<dbReference type="Pfam" id="PF00999">
    <property type="entry name" value="Na_H_Exchanger"/>
    <property type="match status" value="1"/>
</dbReference>
<dbReference type="PANTHER" id="PTHR46157:SF8">
    <property type="entry name" value="GLUTATHIONE-REGULATED POTASSIUM-EFFLUX SYSTEM PROTEIN"/>
    <property type="match status" value="1"/>
</dbReference>
<dbReference type="KEGG" id="pzh:CX676_04055"/>
<dbReference type="PANTHER" id="PTHR46157">
    <property type="entry name" value="K(+) EFFLUX ANTIPORTER 3, CHLOROPLASTIC"/>
    <property type="match status" value="1"/>
</dbReference>
<feature type="transmembrane region" description="Helical" evidence="11">
    <location>
        <begin position="274"/>
        <end position="293"/>
    </location>
</feature>
<dbReference type="FunFam" id="3.40.50.720:FF:000036">
    <property type="entry name" value="Glutathione-regulated potassium-efflux system protein KefB"/>
    <property type="match status" value="1"/>
</dbReference>
<dbReference type="GO" id="GO:0012505">
    <property type="term" value="C:endomembrane system"/>
    <property type="evidence" value="ECO:0007669"/>
    <property type="project" value="UniProtKB-SubCell"/>
</dbReference>
<gene>
    <name evidence="13" type="ORF">CX676_04055</name>
</gene>
<name>A0A2H5EVW4_9RHOB</name>
<dbReference type="Gene3D" id="3.40.50.720">
    <property type="entry name" value="NAD(P)-binding Rossmann-like Domain"/>
    <property type="match status" value="1"/>
</dbReference>
<feature type="transmembrane region" description="Helical" evidence="11">
    <location>
        <begin position="183"/>
        <end position="202"/>
    </location>
</feature>
<evidence type="ECO:0000256" key="3">
    <source>
        <dbReference type="ARBA" id="ARBA00022448"/>
    </source>
</evidence>
<dbReference type="InterPro" id="IPR038770">
    <property type="entry name" value="Na+/solute_symporter_sf"/>
</dbReference>
<evidence type="ECO:0000256" key="1">
    <source>
        <dbReference type="ARBA" id="ARBA00004127"/>
    </source>
</evidence>
<keyword evidence="4" id="KW-0050">Antiport</keyword>
<keyword evidence="8 11" id="KW-1133">Transmembrane helix</keyword>
<dbReference type="EMBL" id="CP025430">
    <property type="protein sequence ID" value="AUH63441.1"/>
    <property type="molecule type" value="Genomic_DNA"/>
</dbReference>
<proteinExistence type="inferred from homology"/>
<evidence type="ECO:0000256" key="2">
    <source>
        <dbReference type="ARBA" id="ARBA00005551"/>
    </source>
</evidence>
<feature type="transmembrane region" description="Helical" evidence="11">
    <location>
        <begin position="333"/>
        <end position="356"/>
    </location>
</feature>
<dbReference type="InterPro" id="IPR006153">
    <property type="entry name" value="Cation/H_exchanger_TM"/>
</dbReference>
<dbReference type="GO" id="GO:0015297">
    <property type="term" value="F:antiporter activity"/>
    <property type="evidence" value="ECO:0007669"/>
    <property type="project" value="UniProtKB-KW"/>
</dbReference>
<dbReference type="Gene3D" id="1.20.1530.20">
    <property type="match status" value="1"/>
</dbReference>
<feature type="domain" description="RCK N-terminal" evidence="12">
    <location>
        <begin position="403"/>
        <end position="524"/>
    </location>
</feature>
<dbReference type="GO" id="GO:0005886">
    <property type="term" value="C:plasma membrane"/>
    <property type="evidence" value="ECO:0007669"/>
    <property type="project" value="TreeGrafter"/>
</dbReference>
<evidence type="ECO:0000256" key="7">
    <source>
        <dbReference type="ARBA" id="ARBA00022958"/>
    </source>
</evidence>
<accession>A0A2H5EVW4</accession>
<keyword evidence="7" id="KW-0630">Potassium</keyword>
<dbReference type="SUPFAM" id="SSF51735">
    <property type="entry name" value="NAD(P)-binding Rossmann-fold domains"/>
    <property type="match status" value="1"/>
</dbReference>
<evidence type="ECO:0000313" key="13">
    <source>
        <dbReference type="EMBL" id="AUH63441.1"/>
    </source>
</evidence>
<dbReference type="PROSITE" id="PS51201">
    <property type="entry name" value="RCK_N"/>
    <property type="match status" value="1"/>
</dbReference>
<dbReference type="RefSeq" id="WP_101751483.1">
    <property type="nucleotide sequence ID" value="NZ_CP025430.1"/>
</dbReference>
<evidence type="ECO:0000256" key="11">
    <source>
        <dbReference type="SAM" id="Phobius"/>
    </source>
</evidence>
<evidence type="ECO:0000256" key="5">
    <source>
        <dbReference type="ARBA" id="ARBA00022538"/>
    </source>
</evidence>
<keyword evidence="5" id="KW-0633">Potassium transport</keyword>
<sequence>MATEGLGPIMAPAVALLGASVLAIPLFRRLGLGSVLGYFAAGVAVGPFGLRLFSDPEAMLHVAELGVVLFLFIIGLELRPARLWAMRQQIFGVGLLQVLACIALLTLTGHLAFGYPLVVSFVGSAGFVLSSTAVIMSVMQEQGEIATPEGQKSVAILLFEDLLIVPLLAIIAILAPVQSDEGGNIWASIGIGLAAIAFLLAAGRWLMDPMFALLARARSREAMSAGALLVVLGAALLMDQAGLSTAMGAFLAGVMLSGSDYRHQIEADIEPFRGILMGLFFLSVGMSLDLGIVARYWLFAISLVIAAMAVKAAGVYVIARMTGSNSRAAIRRMVLFAQGGEFAFVLYGAAGGVGILSEETEALFSAVVILSMALTPVLLVVMNRLLPVEREDFDGIEGAEDLHGRALMIGFGRFGQMASQGLLARGLDVSIIDTDTEMIRAAESLGFKVYYGDGARLDILHASGAEEAELILVCVDDADVANRIVELVQSEFPQAKLLVRAIDRRHSIHLRAEGVEFEIRETVESALAMARESLLELGVDETEATDIIEDLRARDRRRMAIQLSEGMLGGRDLLHRNIADSFAPTGTNSS</sequence>
<feature type="transmembrane region" description="Helical" evidence="11">
    <location>
        <begin position="362"/>
        <end position="381"/>
    </location>
</feature>
<feature type="transmembrane region" description="Helical" evidence="11">
    <location>
        <begin position="90"/>
        <end position="107"/>
    </location>
</feature>
<dbReference type="GO" id="GO:0006813">
    <property type="term" value="P:potassium ion transport"/>
    <property type="evidence" value="ECO:0007669"/>
    <property type="project" value="UniProtKB-KW"/>
</dbReference>
<dbReference type="AlphaFoldDB" id="A0A2H5EVW4"/>
<keyword evidence="10 11" id="KW-0472">Membrane</keyword>
<evidence type="ECO:0000313" key="14">
    <source>
        <dbReference type="Proteomes" id="UP000234530"/>
    </source>
</evidence>
<dbReference type="NCBIfam" id="TIGR00932">
    <property type="entry name" value="2a37"/>
    <property type="match status" value="1"/>
</dbReference>
<feature type="transmembrane region" description="Helical" evidence="11">
    <location>
        <begin position="113"/>
        <end position="135"/>
    </location>
</feature>
<evidence type="ECO:0000256" key="10">
    <source>
        <dbReference type="ARBA" id="ARBA00023136"/>
    </source>
</evidence>
<dbReference type="InterPro" id="IPR004771">
    <property type="entry name" value="K/H_exchanger"/>
</dbReference>
<keyword evidence="9" id="KW-0406">Ion transport</keyword>